<accession>A0A4Q4N298</accession>
<evidence type="ECO:0000313" key="1">
    <source>
        <dbReference type="EMBL" id="RYN66791.1"/>
    </source>
</evidence>
<proteinExistence type="predicted"/>
<dbReference type="Proteomes" id="UP000291422">
    <property type="component" value="Unassembled WGS sequence"/>
</dbReference>
<reference evidence="2" key="1">
    <citation type="journal article" date="2019" name="bioRxiv">
        <title>Genomics, evolutionary history and diagnostics of the Alternaria alternata species group including apple and Asian pear pathotypes.</title>
        <authorList>
            <person name="Armitage A.D."/>
            <person name="Cockerton H.M."/>
            <person name="Sreenivasaprasad S."/>
            <person name="Woodhall J.W."/>
            <person name="Lane C.R."/>
            <person name="Harrison R.J."/>
            <person name="Clarkson J.P."/>
        </authorList>
    </citation>
    <scope>NUCLEOTIDE SEQUENCE [LARGE SCALE GENOMIC DNA]</scope>
    <source>
        <strain evidence="2">FERA 1177</strain>
    </source>
</reference>
<name>A0A4Q4N298_ALTAL</name>
<protein>
    <submittedName>
        <fullName evidence="1">Uncharacterized protein</fullName>
    </submittedName>
</protein>
<dbReference type="EMBL" id="PDXD01000056">
    <property type="protein sequence ID" value="RYN66791.1"/>
    <property type="molecule type" value="Genomic_DNA"/>
</dbReference>
<sequence>MGCTYINGWAWDTWSAFGRNVSIFLRPVDGDGERVRWAALLAPPTASEDVAASESAGTIRIVEEEVREEDQDQLDPSTLLYQDSIA</sequence>
<comment type="caution">
    <text evidence="1">The sequence shown here is derived from an EMBL/GenBank/DDBJ whole genome shotgun (WGS) entry which is preliminary data.</text>
</comment>
<organism evidence="1 2">
    <name type="scientific">Alternaria alternata</name>
    <name type="common">Alternaria rot fungus</name>
    <name type="synonym">Torula alternata</name>
    <dbReference type="NCBI Taxonomy" id="5599"/>
    <lineage>
        <taxon>Eukaryota</taxon>
        <taxon>Fungi</taxon>
        <taxon>Dikarya</taxon>
        <taxon>Ascomycota</taxon>
        <taxon>Pezizomycotina</taxon>
        <taxon>Dothideomycetes</taxon>
        <taxon>Pleosporomycetidae</taxon>
        <taxon>Pleosporales</taxon>
        <taxon>Pleosporineae</taxon>
        <taxon>Pleosporaceae</taxon>
        <taxon>Alternaria</taxon>
        <taxon>Alternaria sect. Alternaria</taxon>
        <taxon>Alternaria alternata complex</taxon>
    </lineage>
</organism>
<gene>
    <name evidence="1" type="ORF">AA0117_g11693</name>
</gene>
<dbReference type="AlphaFoldDB" id="A0A4Q4N298"/>
<evidence type="ECO:0000313" key="2">
    <source>
        <dbReference type="Proteomes" id="UP000291422"/>
    </source>
</evidence>